<keyword evidence="5" id="KW-1185">Reference proteome</keyword>
<organism evidence="4 5">
    <name type="scientific">Dactylosporangium cerinum</name>
    <dbReference type="NCBI Taxonomy" id="1434730"/>
    <lineage>
        <taxon>Bacteria</taxon>
        <taxon>Bacillati</taxon>
        <taxon>Actinomycetota</taxon>
        <taxon>Actinomycetes</taxon>
        <taxon>Micromonosporales</taxon>
        <taxon>Micromonosporaceae</taxon>
        <taxon>Dactylosporangium</taxon>
    </lineage>
</organism>
<evidence type="ECO:0000313" key="4">
    <source>
        <dbReference type="EMBL" id="MFC4999084.1"/>
    </source>
</evidence>
<proteinExistence type="predicted"/>
<comment type="caution">
    <text evidence="4">The sequence shown here is derived from an EMBL/GenBank/DDBJ whole genome shotgun (WGS) entry which is preliminary data.</text>
</comment>
<dbReference type="GO" id="GO:0032259">
    <property type="term" value="P:methylation"/>
    <property type="evidence" value="ECO:0007669"/>
    <property type="project" value="UniProtKB-KW"/>
</dbReference>
<reference evidence="5" key="1">
    <citation type="journal article" date="2019" name="Int. J. Syst. Evol. Microbiol.">
        <title>The Global Catalogue of Microorganisms (GCM) 10K type strain sequencing project: providing services to taxonomists for standard genome sequencing and annotation.</title>
        <authorList>
            <consortium name="The Broad Institute Genomics Platform"/>
            <consortium name="The Broad Institute Genome Sequencing Center for Infectious Disease"/>
            <person name="Wu L."/>
            <person name="Ma J."/>
        </authorList>
    </citation>
    <scope>NUCLEOTIDE SEQUENCE [LARGE SCALE GENOMIC DNA]</scope>
    <source>
        <strain evidence="5">CGMCC 4.7152</strain>
    </source>
</reference>
<dbReference type="PANTHER" id="PTHR43861:SF1">
    <property type="entry name" value="TRANS-ACONITATE 2-METHYLTRANSFERASE"/>
    <property type="match status" value="1"/>
</dbReference>
<evidence type="ECO:0000313" key="5">
    <source>
        <dbReference type="Proteomes" id="UP001595912"/>
    </source>
</evidence>
<feature type="domain" description="Methyltransferase" evidence="3">
    <location>
        <begin position="51"/>
        <end position="142"/>
    </location>
</feature>
<keyword evidence="1 4" id="KW-0489">Methyltransferase</keyword>
<evidence type="ECO:0000256" key="2">
    <source>
        <dbReference type="ARBA" id="ARBA00022679"/>
    </source>
</evidence>
<dbReference type="PANTHER" id="PTHR43861">
    <property type="entry name" value="TRANS-ACONITATE 2-METHYLTRANSFERASE-RELATED"/>
    <property type="match status" value="1"/>
</dbReference>
<accession>A0ABV9VTF9</accession>
<dbReference type="GO" id="GO:0008168">
    <property type="term" value="F:methyltransferase activity"/>
    <property type="evidence" value="ECO:0007669"/>
    <property type="project" value="UniProtKB-KW"/>
</dbReference>
<dbReference type="Gene3D" id="3.40.50.150">
    <property type="entry name" value="Vaccinia Virus protein VP39"/>
    <property type="match status" value="1"/>
</dbReference>
<dbReference type="Proteomes" id="UP001595912">
    <property type="component" value="Unassembled WGS sequence"/>
</dbReference>
<evidence type="ECO:0000256" key="1">
    <source>
        <dbReference type="ARBA" id="ARBA00022603"/>
    </source>
</evidence>
<evidence type="ECO:0000259" key="3">
    <source>
        <dbReference type="Pfam" id="PF13649"/>
    </source>
</evidence>
<sequence length="218" mass="24553">MGDGERLAALLDEQASFYRAVAGEYDDHALPFPGGDELSEALDAFRPTGSVLELACGPGTWTPQLLRHAADVTAVDASAEMLRIAAARVGPQPARFMTGDVFEWRPERRYDVVFFGFWLSHVPAERFASFWSLVADCLEPDGRVFFVDDTHRTAEELIEGEDSPVIQRRLTDGTAYRIVKVPHRPEDLEQRLDRLGWRIKVRSTGPYYWGSGDRRPGR</sequence>
<name>A0ABV9VTF9_9ACTN</name>
<keyword evidence="2" id="KW-0808">Transferase</keyword>
<gene>
    <name evidence="4" type="ORF">ACFPIJ_14700</name>
</gene>
<dbReference type="CDD" id="cd02440">
    <property type="entry name" value="AdoMet_MTases"/>
    <property type="match status" value="1"/>
</dbReference>
<dbReference type="InterPro" id="IPR029063">
    <property type="entry name" value="SAM-dependent_MTases_sf"/>
</dbReference>
<protein>
    <submittedName>
        <fullName evidence="4">Class I SAM-dependent methyltransferase</fullName>
    </submittedName>
</protein>
<dbReference type="InterPro" id="IPR041698">
    <property type="entry name" value="Methyltransf_25"/>
</dbReference>
<dbReference type="Pfam" id="PF13649">
    <property type="entry name" value="Methyltransf_25"/>
    <property type="match status" value="1"/>
</dbReference>
<dbReference type="SUPFAM" id="SSF53335">
    <property type="entry name" value="S-adenosyl-L-methionine-dependent methyltransferases"/>
    <property type="match status" value="1"/>
</dbReference>
<dbReference type="EMBL" id="JBHSIU010000014">
    <property type="protein sequence ID" value="MFC4999084.1"/>
    <property type="molecule type" value="Genomic_DNA"/>
</dbReference>
<dbReference type="RefSeq" id="WP_380115403.1">
    <property type="nucleotide sequence ID" value="NZ_JBHSIU010000014.1"/>
</dbReference>